<evidence type="ECO:0000256" key="4">
    <source>
        <dbReference type="ARBA" id="ARBA00011991"/>
    </source>
</evidence>
<keyword evidence="13" id="KW-1185">Reference proteome</keyword>
<dbReference type="CDD" id="cd02439">
    <property type="entry name" value="DMB-PRT_CobT"/>
    <property type="match status" value="1"/>
</dbReference>
<evidence type="ECO:0000256" key="11">
    <source>
        <dbReference type="HAMAP-Rule" id="MF_00230"/>
    </source>
</evidence>
<gene>
    <name evidence="11" type="primary">cobT</name>
    <name evidence="12" type="ORF">SAMN04244570_2937</name>
</gene>
<keyword evidence="8 11" id="KW-0808">Transferase</keyword>
<evidence type="ECO:0000256" key="8">
    <source>
        <dbReference type="ARBA" id="ARBA00022679"/>
    </source>
</evidence>
<dbReference type="UniPathway" id="UPA00061">
    <property type="reaction ID" value="UER00516"/>
</dbReference>
<dbReference type="Proteomes" id="UP000190042">
    <property type="component" value="Unassembled WGS sequence"/>
</dbReference>
<evidence type="ECO:0000256" key="7">
    <source>
        <dbReference type="ARBA" id="ARBA00022676"/>
    </source>
</evidence>
<dbReference type="NCBIfam" id="TIGR03160">
    <property type="entry name" value="cobT_DBIPRT"/>
    <property type="match status" value="1"/>
</dbReference>
<dbReference type="Gene3D" id="1.10.1610.10">
    <property type="match status" value="1"/>
</dbReference>
<proteinExistence type="inferred from homology"/>
<dbReference type="Pfam" id="PF02277">
    <property type="entry name" value="DBI_PRT"/>
    <property type="match status" value="1"/>
</dbReference>
<evidence type="ECO:0000256" key="3">
    <source>
        <dbReference type="ARBA" id="ARBA00007110"/>
    </source>
</evidence>
<dbReference type="Gene3D" id="3.40.50.10210">
    <property type="match status" value="1"/>
</dbReference>
<dbReference type="GO" id="GO:0008939">
    <property type="term" value="F:nicotinate-nucleotide-dimethylbenzimidazole phosphoribosyltransferase activity"/>
    <property type="evidence" value="ECO:0007669"/>
    <property type="project" value="UniProtKB-UniRule"/>
</dbReference>
<comment type="similarity">
    <text evidence="3 11">Belongs to the CobT family.</text>
</comment>
<feature type="active site" description="Proton acceptor" evidence="11">
    <location>
        <position position="312"/>
    </location>
</feature>
<keyword evidence="7 11" id="KW-0328">Glycosyltransferase</keyword>
<protein>
    <recommendedName>
        <fullName evidence="5 11">Nicotinate-nucleotide--dimethylbenzimidazole phosphoribosyltransferase</fullName>
        <shortName evidence="11">NN:DBI PRT</shortName>
        <ecNumber evidence="4 11">2.4.2.21</ecNumber>
    </recommendedName>
    <alternativeName>
        <fullName evidence="9 11">N(1)-alpha-phosphoribosyltransferase</fullName>
    </alternativeName>
</protein>
<dbReference type="PANTHER" id="PTHR43463:SF1">
    <property type="entry name" value="NICOTINATE-NUCLEOTIDE--DIMETHYLBENZIMIDAZOLE PHOSPHORIBOSYLTRANSFERASE"/>
    <property type="match status" value="1"/>
</dbReference>
<dbReference type="EC" id="2.4.2.21" evidence="4 11"/>
<dbReference type="NCBIfam" id="NF000996">
    <property type="entry name" value="PRK00105.1"/>
    <property type="match status" value="1"/>
</dbReference>
<dbReference type="InterPro" id="IPR003200">
    <property type="entry name" value="Nict_dMeBzImd_PRibTrfase"/>
</dbReference>
<dbReference type="GO" id="GO:0009236">
    <property type="term" value="P:cobalamin biosynthetic process"/>
    <property type="evidence" value="ECO:0007669"/>
    <property type="project" value="UniProtKB-UniRule"/>
</dbReference>
<dbReference type="PANTHER" id="PTHR43463">
    <property type="entry name" value="NICOTINATE-NUCLEOTIDE--DIMETHYLBENZIMIDAZOLE PHOSPHORIBOSYLTRANSFERASE"/>
    <property type="match status" value="1"/>
</dbReference>
<reference evidence="13" key="1">
    <citation type="submission" date="2017-02" db="EMBL/GenBank/DDBJ databases">
        <authorList>
            <person name="Varghese N."/>
            <person name="Submissions S."/>
        </authorList>
    </citation>
    <scope>NUCLEOTIDE SEQUENCE [LARGE SCALE GENOMIC DNA]</scope>
    <source>
        <strain evidence="13">DSM 23966</strain>
    </source>
</reference>
<accession>A0A1T4YLF1</accession>
<evidence type="ECO:0000256" key="6">
    <source>
        <dbReference type="ARBA" id="ARBA00022573"/>
    </source>
</evidence>
<comment type="pathway">
    <text evidence="2 11">Nucleoside biosynthesis; alpha-ribazole biosynthesis; alpha-ribazole from 5,6-dimethylbenzimidazole: step 1/2.</text>
</comment>
<evidence type="ECO:0000256" key="10">
    <source>
        <dbReference type="ARBA" id="ARBA00047340"/>
    </source>
</evidence>
<evidence type="ECO:0000313" key="12">
    <source>
        <dbReference type="EMBL" id="SKB02388.1"/>
    </source>
</evidence>
<sequence length="346" mass="37083">MNNYNVPMLDTEARVEAKAYLDMLTKPVGSLGKLEEIVMQLAEMKGHRKPVIYKLGIIVFAADHGIVEEGISAFPQQVTRQMVDNMAQGGAAINVFGRQQQAEFSLVDVGVIGDDFTGLVKNRKIRQSTQNFLRTEAMTEEEVERAIQIGYEEALVLFDKGVDCLVVGEVGIGNTTTSSAIVAAITGMDPAELVGFGTGISSEQHVHKINVVRQALEFHQPDRQDGYDILRKVGGLEIAAMAGAMLAAASNRIPIVLDGFISTAAACVAESIGKGAVNYMLLGHQSMEPGHQKAYEYLGKEPIVSLDMRLGEGTGAAVAFSIIQSAVCMVNEMATFESAGVSGKNE</sequence>
<name>A0A1T4YLF1_9BACL</name>
<evidence type="ECO:0000256" key="5">
    <source>
        <dbReference type="ARBA" id="ARBA00015486"/>
    </source>
</evidence>
<comment type="catalytic activity">
    <reaction evidence="10 11">
        <text>5,6-dimethylbenzimidazole + nicotinate beta-D-ribonucleotide = alpha-ribazole 5'-phosphate + nicotinate + H(+)</text>
        <dbReference type="Rhea" id="RHEA:11196"/>
        <dbReference type="ChEBI" id="CHEBI:15378"/>
        <dbReference type="ChEBI" id="CHEBI:15890"/>
        <dbReference type="ChEBI" id="CHEBI:32544"/>
        <dbReference type="ChEBI" id="CHEBI:57502"/>
        <dbReference type="ChEBI" id="CHEBI:57918"/>
        <dbReference type="EC" id="2.4.2.21"/>
    </reaction>
</comment>
<dbReference type="EMBL" id="FUYJ01000006">
    <property type="protein sequence ID" value="SKB02388.1"/>
    <property type="molecule type" value="Genomic_DNA"/>
</dbReference>
<keyword evidence="6 11" id="KW-0169">Cobalamin biosynthesis</keyword>
<dbReference type="AlphaFoldDB" id="A0A1T4YLF1"/>
<evidence type="ECO:0000256" key="2">
    <source>
        <dbReference type="ARBA" id="ARBA00005049"/>
    </source>
</evidence>
<evidence type="ECO:0000256" key="9">
    <source>
        <dbReference type="ARBA" id="ARBA00030686"/>
    </source>
</evidence>
<evidence type="ECO:0000256" key="1">
    <source>
        <dbReference type="ARBA" id="ARBA00002197"/>
    </source>
</evidence>
<dbReference type="FunFam" id="3.40.50.10210:FF:000001">
    <property type="entry name" value="Nicotinate-nucleotide--dimethylbenzimidazole phosphoribosyltransferase"/>
    <property type="match status" value="1"/>
</dbReference>
<evidence type="ECO:0000313" key="13">
    <source>
        <dbReference type="Proteomes" id="UP000190042"/>
    </source>
</evidence>
<dbReference type="HAMAP" id="MF_00230">
    <property type="entry name" value="CobT"/>
    <property type="match status" value="1"/>
</dbReference>
<dbReference type="SUPFAM" id="SSF52733">
    <property type="entry name" value="Nicotinate mononucleotide:5,6-dimethylbenzimidazole phosphoribosyltransferase (CobT)"/>
    <property type="match status" value="1"/>
</dbReference>
<dbReference type="InterPro" id="IPR036087">
    <property type="entry name" value="Nict_dMeBzImd_PRibTrfase_sf"/>
</dbReference>
<organism evidence="12 13">
    <name type="scientific">Sporosarcina newyorkensis</name>
    <dbReference type="NCBI Taxonomy" id="759851"/>
    <lineage>
        <taxon>Bacteria</taxon>
        <taxon>Bacillati</taxon>
        <taxon>Bacillota</taxon>
        <taxon>Bacilli</taxon>
        <taxon>Bacillales</taxon>
        <taxon>Caryophanaceae</taxon>
        <taxon>Sporosarcina</taxon>
    </lineage>
</organism>
<comment type="function">
    <text evidence="1 11">Catalyzes the synthesis of alpha-ribazole-5'-phosphate from nicotinate mononucleotide (NAMN) and 5,6-dimethylbenzimidazole (DMB).</text>
</comment>
<dbReference type="InterPro" id="IPR017846">
    <property type="entry name" value="Nict_dMeBzImd_PRibTrfase_bact"/>
</dbReference>
<dbReference type="InterPro" id="IPR023195">
    <property type="entry name" value="Nict_dMeBzImd_PRibTrfase_N"/>
</dbReference>